<protein>
    <submittedName>
        <fullName evidence="2">Uncharacterized protein</fullName>
    </submittedName>
</protein>
<accession>A0A6C0JD57</accession>
<reference evidence="2" key="1">
    <citation type="journal article" date="2020" name="Nature">
        <title>Giant virus diversity and host interactions through global metagenomics.</title>
        <authorList>
            <person name="Schulz F."/>
            <person name="Roux S."/>
            <person name="Paez-Espino D."/>
            <person name="Jungbluth S."/>
            <person name="Walsh D.A."/>
            <person name="Denef V.J."/>
            <person name="McMahon K.D."/>
            <person name="Konstantinidis K.T."/>
            <person name="Eloe-Fadrosh E.A."/>
            <person name="Kyrpides N.C."/>
            <person name="Woyke T."/>
        </authorList>
    </citation>
    <scope>NUCLEOTIDE SEQUENCE</scope>
    <source>
        <strain evidence="2">GVMAG-M-3300026093-6</strain>
    </source>
</reference>
<name>A0A6C0JD57_9ZZZZ</name>
<feature type="region of interest" description="Disordered" evidence="1">
    <location>
        <begin position="92"/>
        <end position="137"/>
    </location>
</feature>
<organism evidence="2">
    <name type="scientific">viral metagenome</name>
    <dbReference type="NCBI Taxonomy" id="1070528"/>
    <lineage>
        <taxon>unclassified sequences</taxon>
        <taxon>metagenomes</taxon>
        <taxon>organismal metagenomes</taxon>
    </lineage>
</organism>
<proteinExistence type="predicted"/>
<dbReference type="AlphaFoldDB" id="A0A6C0JD57"/>
<feature type="compositionally biased region" description="Basic and acidic residues" evidence="1">
    <location>
        <begin position="106"/>
        <end position="115"/>
    </location>
</feature>
<evidence type="ECO:0000313" key="2">
    <source>
        <dbReference type="EMBL" id="QHU03323.1"/>
    </source>
</evidence>
<sequence length="151" mass="18119">MCSSYSDNDLKDLQVLQTKEIGTFTLDEWIEYNKNEELNCDGKLETKMDILTKYPRVKFIKVYMTEYLKNSKEGIRKIEYEIIQHIPKVKEIPKEQKSQQKVNKSNNERNIEWRKPSRGRREYKKNSKGRDTKFKIFNVSQNSRDKVNSIM</sequence>
<feature type="compositionally biased region" description="Basic and acidic residues" evidence="1">
    <location>
        <begin position="124"/>
        <end position="134"/>
    </location>
</feature>
<evidence type="ECO:0000256" key="1">
    <source>
        <dbReference type="SAM" id="MobiDB-lite"/>
    </source>
</evidence>
<dbReference type="EMBL" id="MN740374">
    <property type="protein sequence ID" value="QHU03323.1"/>
    <property type="molecule type" value="Genomic_DNA"/>
</dbReference>